<evidence type="ECO:0000313" key="34">
    <source>
        <dbReference type="Proteomes" id="UP000257587"/>
    </source>
</evidence>
<keyword evidence="1" id="KW-0328">Glycosyltransferase</keyword>
<dbReference type="KEGG" id="kpx:PMK1_01471"/>
<dbReference type="EMBL" id="UGKQ01000007">
    <property type="protein sequence ID" value="STS78812.1"/>
    <property type="molecule type" value="Genomic_DNA"/>
</dbReference>
<dbReference type="EMBL" id="ULCI01000016">
    <property type="protein sequence ID" value="SYR44536.1"/>
    <property type="molecule type" value="Genomic_DNA"/>
</dbReference>
<dbReference type="Proteomes" id="UP000259497">
    <property type="component" value="Unassembled WGS sequence"/>
</dbReference>
<dbReference type="EMBL" id="CP063008">
    <property type="protein sequence ID" value="QOU51982.1"/>
    <property type="molecule type" value="Genomic_DNA"/>
</dbReference>
<dbReference type="EMBL" id="UWVH01000001">
    <property type="protein sequence ID" value="VCV75567.1"/>
    <property type="molecule type" value="Genomic_DNA"/>
</dbReference>
<dbReference type="AlphaFoldDB" id="A0A086IFJ5"/>
<dbReference type="Proteomes" id="UP000077826">
    <property type="component" value="Unassembled WGS sequence"/>
</dbReference>
<dbReference type="KEGG" id="kpne:KU54_000735"/>
<evidence type="ECO:0000313" key="16">
    <source>
        <dbReference type="EMBL" id="STV30019.1"/>
    </source>
</evidence>
<dbReference type="Proteomes" id="UP000255099">
    <property type="component" value="Unassembled WGS sequence"/>
</dbReference>
<evidence type="ECO:0000313" key="9">
    <source>
        <dbReference type="EMBL" id="QQZ71768.1"/>
    </source>
</evidence>
<evidence type="ECO:0000313" key="13">
    <source>
        <dbReference type="EMBL" id="STS78812.1"/>
    </source>
</evidence>
<dbReference type="GO" id="GO:0009244">
    <property type="term" value="P:lipopolysaccharide core region biosynthetic process"/>
    <property type="evidence" value="ECO:0007669"/>
    <property type="project" value="TreeGrafter"/>
</dbReference>
<dbReference type="EMBL" id="UIUC01000013">
    <property type="protein sequence ID" value="SVN65325.1"/>
    <property type="molecule type" value="Genomic_DNA"/>
</dbReference>
<dbReference type="EMBL" id="CP068602">
    <property type="protein sequence ID" value="QQZ71768.1"/>
    <property type="molecule type" value="Genomic_DNA"/>
</dbReference>
<dbReference type="Pfam" id="PF01075">
    <property type="entry name" value="Glyco_transf_9"/>
    <property type="match status" value="1"/>
</dbReference>
<dbReference type="Proteomes" id="UP000655094">
    <property type="component" value="Unassembled WGS sequence"/>
</dbReference>
<evidence type="ECO:0000313" key="22">
    <source>
        <dbReference type="EMBL" id="SXN29159.1"/>
    </source>
</evidence>
<dbReference type="EMBL" id="UJHH01000011">
    <property type="protein sequence ID" value="SWF72740.1"/>
    <property type="molecule type" value="Genomic_DNA"/>
</dbReference>
<evidence type="ECO:0000313" key="3">
    <source>
        <dbReference type="EMBL" id="GHK55731.1"/>
    </source>
</evidence>
<evidence type="ECO:0000313" key="18">
    <source>
        <dbReference type="EMBL" id="SVS25811.1"/>
    </source>
</evidence>
<accession>A0A0J2FSL0</accession>
<evidence type="ECO:0000313" key="43">
    <source>
        <dbReference type="Proteomes" id="UP000439817"/>
    </source>
</evidence>
<evidence type="ECO:0000313" key="26">
    <source>
        <dbReference type="Proteomes" id="UP000031820"/>
    </source>
</evidence>
<dbReference type="Proteomes" id="UP000254141">
    <property type="component" value="Unassembled WGS sequence"/>
</dbReference>
<dbReference type="EMBL" id="UASO01000004">
    <property type="protein sequence ID" value="SQC20240.1"/>
    <property type="molecule type" value="Genomic_DNA"/>
</dbReference>
<reference evidence="4 26" key="1">
    <citation type="submission" date="2014-10" db="EMBL/GenBank/DDBJ databases">
        <title>Plasmid movement, recombination, and chromosomal integration amongst multidrug resistant commensal Escherichia coli clones within a single commercial turkey flock.</title>
        <authorList>
            <person name="Lang K."/>
            <person name="Dorn K."/>
            <person name="Danzeisen J."/>
            <person name="Johnson T."/>
        </authorList>
    </citation>
    <scope>NUCLEOTIDE SEQUENCE [LARGE SCALE GENOMIC DNA]</scope>
    <source>
        <strain evidence="4 26">UMNturkey9</strain>
    </source>
</reference>
<evidence type="ECO:0000313" key="14">
    <source>
        <dbReference type="EMBL" id="STT45744.1"/>
    </source>
</evidence>
<dbReference type="EMBL" id="JAAKYD010000004">
    <property type="protein sequence ID" value="NGN71543.1"/>
    <property type="molecule type" value="Genomic_DNA"/>
</dbReference>
<dbReference type="RefSeq" id="WP_002922472.1">
    <property type="nucleotide sequence ID" value="NZ_ABLUVU020000005.1"/>
</dbReference>
<reference evidence="24 41" key="4">
    <citation type="submission" date="2018-10" db="EMBL/GenBank/DDBJ databases">
        <authorList>
            <person name="Noll B N."/>
        </authorList>
    </citation>
    <scope>NUCLEOTIDE SEQUENCE [LARGE SCALE GENOMIC DNA]</scope>
    <source>
        <strain evidence="24">Kpneu006</strain>
    </source>
</reference>
<dbReference type="EMBL" id="UIXM01000006">
    <property type="protein sequence ID" value="SVS25811.1"/>
    <property type="molecule type" value="Genomic_DNA"/>
</dbReference>
<evidence type="ECO:0000313" key="35">
    <source>
        <dbReference type="Proteomes" id="UP000258253"/>
    </source>
</evidence>
<evidence type="ECO:0000313" key="24">
    <source>
        <dbReference type="EMBL" id="VCV75567.1"/>
    </source>
</evidence>
<evidence type="ECO:0000313" key="7">
    <source>
        <dbReference type="EMBL" id="QOU51982.1"/>
    </source>
</evidence>
<evidence type="ECO:0000313" key="42">
    <source>
        <dbReference type="Proteomes" id="UP000282433"/>
    </source>
</evidence>
<dbReference type="Proteomes" id="UP000439817">
    <property type="component" value="Chromosome"/>
</dbReference>
<evidence type="ECO:0000313" key="23">
    <source>
        <dbReference type="EMBL" id="SYR44536.1"/>
    </source>
</evidence>
<dbReference type="EMBL" id="UJRG01000006">
    <property type="protein sequence ID" value="SWT13699.1"/>
    <property type="molecule type" value="Genomic_DNA"/>
</dbReference>
<reference evidence="34 35" key="3">
    <citation type="submission" date="2018-08" db="EMBL/GenBank/DDBJ databases">
        <authorList>
            <consortium name="Pathogen Informatics"/>
        </authorList>
    </citation>
    <scope>NUCLEOTIDE SEQUENCE [LARGE SCALE GENOMIC DNA]</scope>
    <source>
        <strain evidence="12 29">4300STDY6470422</strain>
        <strain evidence="21 34">EuSCAPE_AT002</strain>
        <strain evidence="22 40">EuSCAPE_AT029</strain>
        <strain evidence="17 37">EuSCAPE_GR003</strain>
        <strain evidence="18 39">EuSCAPE_GR114</strain>
        <strain evidence="23 35">EuSCAPE_HU047</strain>
        <strain evidence="20 36">EuSCAPE_TR125</strain>
        <strain evidence="19 38">EuSCAPE_UK014</strain>
        <strain evidence="10">K480</strain>
        <strain evidence="27">k480</strain>
        <strain evidence="25 42">NCTC13635</strain>
    </source>
</reference>
<dbReference type="Proteomes" id="UP000595568">
    <property type="component" value="Chromosome"/>
</dbReference>
<evidence type="ECO:0000313" key="33">
    <source>
        <dbReference type="Proteomes" id="UP000255099"/>
    </source>
</evidence>
<dbReference type="EMBL" id="UGMN01000004">
    <property type="protein sequence ID" value="STV30019.1"/>
    <property type="molecule type" value="Genomic_DNA"/>
</dbReference>
<protein>
    <submittedName>
        <fullName evidence="5">Glycosyltransferase family 9 protein</fullName>
    </submittedName>
    <submittedName>
        <fullName evidence="23">Heptosyl transferase</fullName>
    </submittedName>
    <submittedName>
        <fullName evidence="4">Lipopolysaccharide 1,2-N-acetylglucosaminetransferase</fullName>
    </submittedName>
</protein>
<reference evidence="3" key="7">
    <citation type="submission" date="2020-10" db="EMBL/GenBank/DDBJ databases">
        <title>Genome Sequence of ESBL Producing Zambian Clinical Strains.</title>
        <authorList>
            <person name="Shawa M."/>
            <person name="Furuta Y."/>
            <person name="Simbotwe M."/>
            <person name="Mulenga E."/>
            <person name="Mubanga M."/>
            <person name="Mulenga G."/>
            <person name="Kaile C."/>
            <person name="Zorigt T."/>
            <person name="Hang'ombe B."/>
            <person name="Higashi H."/>
        </authorList>
    </citation>
    <scope>NUCLEOTIDE SEQUENCE</scope>
    <source>
        <strain evidence="3">Zam_UTH_09</strain>
    </source>
</reference>
<evidence type="ECO:0000313" key="8">
    <source>
        <dbReference type="EMBL" id="QQL33797.1"/>
    </source>
</evidence>
<reference evidence="6 44" key="6">
    <citation type="submission" date="2020-02" db="EMBL/GenBank/DDBJ databases">
        <title>Klebsiella pneumoniae genome sequencing and assembly.</title>
        <authorList>
            <person name="Starkova P.S."/>
            <person name="Sulyan O.S."/>
            <person name="Likholetova D.V."/>
            <person name="Ageevets V.A."/>
            <person name="Lazareva I.V."/>
            <person name="Sopova J.V."/>
            <person name="Sidorenko S.V."/>
        </authorList>
    </citation>
    <scope>NUCLEOTIDE SEQUENCE [LARGE SCALE GENOMIC DNA]</scope>
    <source>
        <strain evidence="6 44">2429</strain>
    </source>
</reference>
<sequence length="359" mass="40838">MRILKQLTRKKNAFFRGIKFNLINYRYRNKPARKAFDPAAVRRVLLLRLDDKVGDMVVTTGCARILAERGYQVSVLTGPICSEILAGSEFIQQVYLYRPRMSLNTLRAAGFDAVIDFDDVTSYERFKLLADLRATSVIGFNKEPYKLYDHSIAFFDGNSHISLRYKQVVKLFGIVDDRPYHYHLPGCRHEREKVARLLSQAGEVELRIAINPFTASEDKDFCRHQVATLVERLHALPYRVCIVMVGRSEKIRQLGLDMALYIADSTINSAVEVIRSCDLVITPDTSIVHIARAFDKPMVAVYNKRKLKNTGLPGYHIWAPGYDKAKQIVCEEANVADVAIESVWPVIKEQADRLVAARS</sequence>
<evidence type="ECO:0000313" key="40">
    <source>
        <dbReference type="Proteomes" id="UP000259975"/>
    </source>
</evidence>
<dbReference type="Proteomes" id="UP000258253">
    <property type="component" value="Unassembled WGS sequence"/>
</dbReference>
<dbReference type="EMBL" id="FLDK01000006">
    <property type="protein sequence ID" value="SBH21568.1"/>
    <property type="molecule type" value="Genomic_DNA"/>
</dbReference>
<evidence type="ECO:0000313" key="10">
    <source>
        <dbReference type="EMBL" id="SBH21568.1"/>
    </source>
</evidence>
<evidence type="ECO:0000313" key="41">
    <source>
        <dbReference type="Proteomes" id="UP000269921"/>
    </source>
</evidence>
<evidence type="ECO:0000313" key="15">
    <source>
        <dbReference type="EMBL" id="STU44713.1"/>
    </source>
</evidence>
<evidence type="ECO:0000313" key="11">
    <source>
        <dbReference type="EMBL" id="SQC20240.1"/>
    </source>
</evidence>
<evidence type="ECO:0000313" key="31">
    <source>
        <dbReference type="Proteomes" id="UP000254387"/>
    </source>
</evidence>
<dbReference type="EMBL" id="UFEU01000012">
    <property type="protein sequence ID" value="SSK51731.1"/>
    <property type="molecule type" value="Genomic_DNA"/>
</dbReference>
<evidence type="ECO:0000313" key="20">
    <source>
        <dbReference type="EMBL" id="SWT13699.1"/>
    </source>
</evidence>
<evidence type="ECO:0000256" key="2">
    <source>
        <dbReference type="ARBA" id="ARBA00022679"/>
    </source>
</evidence>
<keyword evidence="2 23" id="KW-0808">Transferase</keyword>
<dbReference type="Proteomes" id="UP000031820">
    <property type="component" value="Unassembled WGS sequence"/>
</dbReference>
<dbReference type="SUPFAM" id="SSF53756">
    <property type="entry name" value="UDP-Glycosyltransferase/glycogen phosphorylase"/>
    <property type="match status" value="1"/>
</dbReference>
<evidence type="ECO:0000256" key="1">
    <source>
        <dbReference type="ARBA" id="ARBA00022676"/>
    </source>
</evidence>
<dbReference type="Proteomes" id="UP000282433">
    <property type="component" value="Chromosome"/>
</dbReference>
<dbReference type="EMBL" id="BNFF01000001">
    <property type="protein sequence ID" value="GHK55731.1"/>
    <property type="molecule type" value="Genomic_DNA"/>
</dbReference>
<dbReference type="EMBL" id="CP066534">
    <property type="protein sequence ID" value="QQL33797.1"/>
    <property type="molecule type" value="Genomic_DNA"/>
</dbReference>
<dbReference type="Proteomes" id="UP000254938">
    <property type="component" value="Unassembled WGS sequence"/>
</dbReference>
<evidence type="ECO:0000313" key="25">
    <source>
        <dbReference type="EMBL" id="VEB03721.1"/>
    </source>
</evidence>
<accession>A0A4V0H4T5</accession>
<dbReference type="Gene3D" id="3.40.50.2000">
    <property type="entry name" value="Glycogen Phosphorylase B"/>
    <property type="match status" value="2"/>
</dbReference>
<evidence type="ECO:0000313" key="12">
    <source>
        <dbReference type="EMBL" id="SSK51731.1"/>
    </source>
</evidence>
<dbReference type="Proteomes" id="UP000479475">
    <property type="component" value="Unassembled WGS sequence"/>
</dbReference>
<evidence type="ECO:0000313" key="44">
    <source>
        <dbReference type="Proteomes" id="UP000479475"/>
    </source>
</evidence>
<dbReference type="Proteomes" id="UP000269921">
    <property type="component" value="Unassembled WGS sequence"/>
</dbReference>
<reference evidence="9 46" key="9">
    <citation type="submission" date="2021-01" db="EMBL/GenBank/DDBJ databases">
        <title>Genome sequencing of apramycin resistant K. pneumoniae.</title>
        <authorList>
            <person name="Chen L."/>
            <person name="Kreiswirth B."/>
        </authorList>
    </citation>
    <scope>NUCLEOTIDE SEQUENCE [LARGE SCALE GENOMIC DNA]</scope>
    <source>
        <strain evidence="9 46">59493</strain>
    </source>
</reference>
<proteinExistence type="predicted"/>
<evidence type="ECO:0000313" key="36">
    <source>
        <dbReference type="Proteomes" id="UP000258798"/>
    </source>
</evidence>
<dbReference type="Proteomes" id="UP001244490">
    <property type="component" value="Unassembled WGS sequence"/>
</dbReference>
<evidence type="ECO:0000313" key="17">
    <source>
        <dbReference type="EMBL" id="SVN65325.1"/>
    </source>
</evidence>
<gene>
    <name evidence="24" type="ORF">BANRA_01924</name>
    <name evidence="6" type="ORF">G4V31_05295</name>
    <name evidence="7" type="ORF">GJJ08_000725</name>
    <name evidence="8" type="ORF">H3G96_000740</name>
    <name evidence="9" type="ORF">JMZ77_00725</name>
    <name evidence="3" type="ORF">KPZU09_54670</name>
    <name evidence="4" type="ORF">LS45_09360</name>
    <name evidence="25" type="ORF">NCTC13635_03860</name>
    <name evidence="15" type="ORF">NCTC5051_00159</name>
    <name evidence="16" type="ORF">NCTC5053_03550</name>
    <name evidence="13" type="ORF">NCTC9140_00447</name>
    <name evidence="14" type="ORF">NCTC9637_00594</name>
    <name evidence="11" type="ORF">NCTC9645_01477</name>
    <name evidence="5" type="ORF">Q6294_14280</name>
    <name evidence="10" type="ORF">SAMEA2273558_02876</name>
    <name evidence="21" type="ORF">SAMEA3499874_03627</name>
    <name evidence="22" type="ORF">SAMEA3499901_00458</name>
    <name evidence="23" type="ORF">SAMEA3538828_03828</name>
    <name evidence="17" type="ORF">SAMEA3649591_03424</name>
    <name evidence="18" type="ORF">SAMEA3649733_02495</name>
    <name evidence="19" type="ORF">SAMEA3720909_02738</name>
    <name evidence="20" type="ORF">SAMEA3729652_02414</name>
    <name evidence="12" type="ORF">SAMEA4364603_04071</name>
</gene>
<dbReference type="InterPro" id="IPR002201">
    <property type="entry name" value="Glyco_trans_9"/>
</dbReference>
<name>A0A086IFJ5_KLEPN</name>
<dbReference type="Proteomes" id="UP000258905">
    <property type="component" value="Unassembled WGS sequence"/>
</dbReference>
<dbReference type="Proteomes" id="UP000259975">
    <property type="component" value="Unassembled WGS sequence"/>
</dbReference>
<dbReference type="KEGG" id="kpnu:LI86_00730"/>
<evidence type="ECO:0000313" key="45">
    <source>
        <dbReference type="Proteomes" id="UP000532829"/>
    </source>
</evidence>
<dbReference type="EMBL" id="UKGE01000002">
    <property type="protein sequence ID" value="SXN29159.1"/>
    <property type="molecule type" value="Genomic_DNA"/>
</dbReference>
<evidence type="ECO:0000313" key="37">
    <source>
        <dbReference type="Proteomes" id="UP000258905"/>
    </source>
</evidence>
<dbReference type="PANTHER" id="PTHR30160">
    <property type="entry name" value="TETRAACYLDISACCHARIDE 4'-KINASE-RELATED"/>
    <property type="match status" value="1"/>
</dbReference>
<evidence type="ECO:0000313" key="6">
    <source>
        <dbReference type="EMBL" id="NGN71543.1"/>
    </source>
</evidence>
<dbReference type="EMBL" id="JRRF01000007">
    <property type="protein sequence ID" value="KII06488.1"/>
    <property type="molecule type" value="Genomic_DNA"/>
</dbReference>
<dbReference type="EMBL" id="UGLU01000001">
    <property type="protein sequence ID" value="STU44713.1"/>
    <property type="molecule type" value="Genomic_DNA"/>
</dbReference>
<evidence type="ECO:0000313" key="29">
    <source>
        <dbReference type="Proteomes" id="UP000252603"/>
    </source>
</evidence>
<evidence type="ECO:0000313" key="32">
    <source>
        <dbReference type="Proteomes" id="UP000254938"/>
    </source>
</evidence>
<reference evidence="7 43" key="5">
    <citation type="journal article" date="2020" name="Antibiotics">
        <title>Molecular Typing, Characterization of Antimicrobial Resistance, Virulence Profiling and Analysis of Whole-Genome Sequence of Clinical Klebsiella pneumoniae Isolates.</title>
        <authorList>
            <person name="Shelenkov A."/>
            <person name="Mikhaylova Y."/>
            <person name="Yanushevich Y."/>
            <person name="Samoilov A."/>
            <person name="Petrova L."/>
            <person name="Fomina V."/>
            <person name="Gusarov V."/>
            <person name="Zamyatin M."/>
            <person name="Shagin D."/>
            <person name="Akimkin V."/>
        </authorList>
    </citation>
    <scope>NUCLEOTIDE SEQUENCE [LARGE SCALE GENOMIC DNA]</scope>
    <source>
        <strain evidence="7 43">CriePir120</strain>
    </source>
</reference>
<evidence type="ECO:0000313" key="27">
    <source>
        <dbReference type="Proteomes" id="UP000077826"/>
    </source>
</evidence>
<accession>A0A086IFJ5</accession>
<evidence type="ECO:0000313" key="5">
    <source>
        <dbReference type="EMBL" id="MDP0968188.1"/>
    </source>
</evidence>
<dbReference type="EMBL" id="JAUUIA010000011">
    <property type="protein sequence ID" value="MDP0968188.1"/>
    <property type="molecule type" value="Genomic_DNA"/>
</dbReference>
<evidence type="ECO:0000313" key="21">
    <source>
        <dbReference type="EMBL" id="SXG17605.1"/>
    </source>
</evidence>
<dbReference type="Proteomes" id="UP000254387">
    <property type="component" value="Unassembled WGS sequence"/>
</dbReference>
<dbReference type="EMBL" id="UGLB01000003">
    <property type="protein sequence ID" value="STT45744.1"/>
    <property type="molecule type" value="Genomic_DNA"/>
</dbReference>
<dbReference type="Proteomes" id="UP000258798">
    <property type="component" value="Unassembled WGS sequence"/>
</dbReference>
<evidence type="ECO:0000313" key="46">
    <source>
        <dbReference type="Proteomes" id="UP000595568"/>
    </source>
</evidence>
<dbReference type="InterPro" id="IPR051199">
    <property type="entry name" value="LPS_LOS_Heptosyltrfase"/>
</dbReference>
<dbReference type="Proteomes" id="UP000252603">
    <property type="component" value="Unassembled WGS sequence"/>
</dbReference>
<dbReference type="EMBL" id="UKAW01000010">
    <property type="protein sequence ID" value="SXG17605.1"/>
    <property type="molecule type" value="Genomic_DNA"/>
</dbReference>
<dbReference type="GO" id="GO:0005829">
    <property type="term" value="C:cytosol"/>
    <property type="evidence" value="ECO:0007669"/>
    <property type="project" value="TreeGrafter"/>
</dbReference>
<evidence type="ECO:0000313" key="28">
    <source>
        <dbReference type="Proteomes" id="UP000250675"/>
    </source>
</evidence>
<reference evidence="28 30" key="2">
    <citation type="submission" date="2018-06" db="EMBL/GenBank/DDBJ databases">
        <authorList>
            <consortium name="Pathogen Informatics"/>
            <person name="Doyle S."/>
        </authorList>
    </citation>
    <scope>NUCLEOTIDE SEQUENCE [LARGE SCALE GENOMIC DNA]</scope>
    <source>
        <strain evidence="15 30">NCTC5051</strain>
        <strain evidence="16 31">NCTC5053</strain>
        <strain evidence="13 32">NCTC9140</strain>
        <strain evidence="14 33">NCTC9637</strain>
        <strain evidence="11 28">NCTC9645</strain>
    </source>
</reference>
<evidence type="ECO:0000313" key="19">
    <source>
        <dbReference type="EMBL" id="SWF72740.1"/>
    </source>
</evidence>
<dbReference type="Proteomes" id="UP000250675">
    <property type="component" value="Unassembled WGS sequence"/>
</dbReference>
<dbReference type="Proteomes" id="UP000257587">
    <property type="component" value="Unassembled WGS sequence"/>
</dbReference>
<evidence type="ECO:0000313" key="38">
    <source>
        <dbReference type="Proteomes" id="UP000259364"/>
    </source>
</evidence>
<reference evidence="8 45" key="8">
    <citation type="submission" date="2020-12" db="EMBL/GenBank/DDBJ databases">
        <title>The complete genome of Klebsiella pneumoniae strain 090374.</title>
        <authorList>
            <person name="Wei L."/>
            <person name="Wen H."/>
            <person name="Liu L."/>
            <person name="Feng Y."/>
            <person name="Zong Z."/>
        </authorList>
    </citation>
    <scope>NUCLEOTIDE SEQUENCE [LARGE SCALE GENOMIC DNA]</scope>
    <source>
        <strain evidence="8 45">WCHKP090374</strain>
    </source>
</reference>
<organism evidence="23 35">
    <name type="scientific">Klebsiella pneumoniae</name>
    <dbReference type="NCBI Taxonomy" id="573"/>
    <lineage>
        <taxon>Bacteria</taxon>
        <taxon>Pseudomonadati</taxon>
        <taxon>Pseudomonadota</taxon>
        <taxon>Gammaproteobacteria</taxon>
        <taxon>Enterobacterales</taxon>
        <taxon>Enterobacteriaceae</taxon>
        <taxon>Klebsiella/Raoultella group</taxon>
        <taxon>Klebsiella</taxon>
        <taxon>Klebsiella pneumoniae complex</taxon>
    </lineage>
</organism>
<evidence type="ECO:0000313" key="4">
    <source>
        <dbReference type="EMBL" id="KII06488.1"/>
    </source>
</evidence>
<dbReference type="EMBL" id="LR134162">
    <property type="protein sequence ID" value="VEB03721.1"/>
    <property type="molecule type" value="Genomic_DNA"/>
</dbReference>
<evidence type="ECO:0000313" key="30">
    <source>
        <dbReference type="Proteomes" id="UP000254141"/>
    </source>
</evidence>
<dbReference type="GO" id="GO:0008713">
    <property type="term" value="F:ADP-heptose-lipopolysaccharide heptosyltransferase activity"/>
    <property type="evidence" value="ECO:0007669"/>
    <property type="project" value="TreeGrafter"/>
</dbReference>
<dbReference type="Proteomes" id="UP000259364">
    <property type="component" value="Unassembled WGS sequence"/>
</dbReference>
<dbReference type="Proteomes" id="UP000532829">
    <property type="component" value="Chromosome"/>
</dbReference>
<reference evidence="5" key="10">
    <citation type="submission" date="2023-07" db="EMBL/GenBank/DDBJ databases">
        <authorList>
            <person name="Peng Z."/>
        </authorList>
    </citation>
    <scope>NUCLEOTIDE SEQUENCE</scope>
    <source>
        <strain evidence="5">KP219</strain>
    </source>
</reference>
<evidence type="ECO:0000313" key="39">
    <source>
        <dbReference type="Proteomes" id="UP000259497"/>
    </source>
</evidence>